<keyword evidence="1" id="KW-0472">Membrane</keyword>
<accession>A0A1M7FCL1</accession>
<gene>
    <name evidence="2" type="ORF">SAMN05216269_102113</name>
</gene>
<evidence type="ECO:0000313" key="3">
    <source>
        <dbReference type="Proteomes" id="UP000184092"/>
    </source>
</evidence>
<name>A0A1M7FCL1_9FLAO</name>
<protein>
    <submittedName>
        <fullName evidence="2">Uncharacterized protein</fullName>
    </submittedName>
</protein>
<keyword evidence="1" id="KW-0812">Transmembrane</keyword>
<dbReference type="AlphaFoldDB" id="A0A1M7FCL1"/>
<organism evidence="2 3">
    <name type="scientific">Flavobacterium xinjiangense</name>
    <dbReference type="NCBI Taxonomy" id="178356"/>
    <lineage>
        <taxon>Bacteria</taxon>
        <taxon>Pseudomonadati</taxon>
        <taxon>Bacteroidota</taxon>
        <taxon>Flavobacteriia</taxon>
        <taxon>Flavobacteriales</taxon>
        <taxon>Flavobacteriaceae</taxon>
        <taxon>Flavobacterium</taxon>
    </lineage>
</organism>
<dbReference type="EMBL" id="FRCL01000002">
    <property type="protein sequence ID" value="SHM01713.1"/>
    <property type="molecule type" value="Genomic_DNA"/>
</dbReference>
<sequence length="38" mass="4420">METENKKEGMFLYMGAFLFTTASLSMIALMLMLFFITF</sequence>
<keyword evidence="1" id="KW-1133">Transmembrane helix</keyword>
<evidence type="ECO:0000256" key="1">
    <source>
        <dbReference type="SAM" id="Phobius"/>
    </source>
</evidence>
<reference evidence="3" key="1">
    <citation type="submission" date="2016-11" db="EMBL/GenBank/DDBJ databases">
        <authorList>
            <person name="Varghese N."/>
            <person name="Submissions S."/>
        </authorList>
    </citation>
    <scope>NUCLEOTIDE SEQUENCE [LARGE SCALE GENOMIC DNA]</scope>
    <source>
        <strain evidence="3">CGMCC 1.2749</strain>
    </source>
</reference>
<keyword evidence="3" id="KW-1185">Reference proteome</keyword>
<dbReference type="Proteomes" id="UP000184092">
    <property type="component" value="Unassembled WGS sequence"/>
</dbReference>
<proteinExistence type="predicted"/>
<evidence type="ECO:0000313" key="2">
    <source>
        <dbReference type="EMBL" id="SHM01713.1"/>
    </source>
</evidence>
<feature type="transmembrane region" description="Helical" evidence="1">
    <location>
        <begin position="12"/>
        <end position="36"/>
    </location>
</feature>